<reference evidence="7" key="1">
    <citation type="submission" date="2025-08" db="UniProtKB">
        <authorList>
            <consortium name="RefSeq"/>
        </authorList>
    </citation>
    <scope>IDENTIFICATION</scope>
</reference>
<evidence type="ECO:0000256" key="2">
    <source>
        <dbReference type="ARBA" id="ARBA00022525"/>
    </source>
</evidence>
<dbReference type="FunCoup" id="A0A6P7JJT1">
    <property type="interactions" value="1"/>
</dbReference>
<proteinExistence type="predicted"/>
<evidence type="ECO:0000256" key="4">
    <source>
        <dbReference type="SAM" id="SignalP"/>
    </source>
</evidence>
<keyword evidence="6" id="KW-1185">Reference proteome</keyword>
<evidence type="ECO:0000259" key="5">
    <source>
        <dbReference type="PROSITE" id="PS50871"/>
    </source>
</evidence>
<keyword evidence="2" id="KW-0964">Secreted</keyword>
<dbReference type="AlphaFoldDB" id="A0A6P7JJT1"/>
<dbReference type="OrthoDB" id="6080680at2759"/>
<dbReference type="Pfam" id="PF00386">
    <property type="entry name" value="C1q"/>
    <property type="match status" value="1"/>
</dbReference>
<organism evidence="6 7">
    <name type="scientific">Parambassis ranga</name>
    <name type="common">Indian glassy fish</name>
    <dbReference type="NCBI Taxonomy" id="210632"/>
    <lineage>
        <taxon>Eukaryota</taxon>
        <taxon>Metazoa</taxon>
        <taxon>Chordata</taxon>
        <taxon>Craniata</taxon>
        <taxon>Vertebrata</taxon>
        <taxon>Euteleostomi</taxon>
        <taxon>Actinopterygii</taxon>
        <taxon>Neopterygii</taxon>
        <taxon>Teleostei</taxon>
        <taxon>Neoteleostei</taxon>
        <taxon>Acanthomorphata</taxon>
        <taxon>Ovalentaria</taxon>
        <taxon>Ambassidae</taxon>
        <taxon>Parambassis</taxon>
    </lineage>
</organism>
<sequence>MRAIVLLCLLEVAAGQNFNWYGAGETAAPVDPNTENVCVTDQASCGCCLMQQQIHRMQMFFNMSLDAMEKELIKTQTVLNNVRASRSAFSVALTNNINMNCYGPFRDDKLIIYKHVFLNLGGGYDVSTGVFTVPRSGVYSLALTVYSDAGAPGNTLAACANLLVNGQLVGGTHDINMEDQEDSASVVVALHLKAGDRVVVNLPTGCFLCDDHSHYNTLTGFLLYSTD</sequence>
<accession>A0A6P7JJT1</accession>
<dbReference type="SMART" id="SM00110">
    <property type="entry name" value="C1Q"/>
    <property type="match status" value="1"/>
</dbReference>
<dbReference type="PANTHER" id="PTHR22923:SF103">
    <property type="entry name" value="CEREBELLIN 20-RELATED"/>
    <property type="match status" value="1"/>
</dbReference>
<gene>
    <name evidence="7" type="primary">LOC114445094</name>
</gene>
<feature type="signal peptide" evidence="4">
    <location>
        <begin position="1"/>
        <end position="15"/>
    </location>
</feature>
<dbReference type="InterPro" id="IPR050822">
    <property type="entry name" value="Cerebellin_Synaptic_Org"/>
</dbReference>
<dbReference type="PROSITE" id="PS50871">
    <property type="entry name" value="C1Q"/>
    <property type="match status" value="1"/>
</dbReference>
<dbReference type="GO" id="GO:0045202">
    <property type="term" value="C:synapse"/>
    <property type="evidence" value="ECO:0007669"/>
    <property type="project" value="TreeGrafter"/>
</dbReference>
<dbReference type="RefSeq" id="XP_028275851.1">
    <property type="nucleotide sequence ID" value="XM_028420050.1"/>
</dbReference>
<dbReference type="SUPFAM" id="SSF49842">
    <property type="entry name" value="TNF-like"/>
    <property type="match status" value="1"/>
</dbReference>
<dbReference type="InterPro" id="IPR008983">
    <property type="entry name" value="Tumour_necrosis_fac-like_dom"/>
</dbReference>
<comment type="subcellular location">
    <subcellularLocation>
        <location evidence="1">Secreted</location>
    </subcellularLocation>
</comment>
<dbReference type="GeneID" id="114445094"/>
<dbReference type="PRINTS" id="PR00007">
    <property type="entry name" value="COMPLEMNTC1Q"/>
</dbReference>
<protein>
    <submittedName>
        <fullName evidence="7">Complement C1q-like protein 4</fullName>
    </submittedName>
</protein>
<dbReference type="GO" id="GO:0099558">
    <property type="term" value="P:maintenance of synapse structure"/>
    <property type="evidence" value="ECO:0007669"/>
    <property type="project" value="TreeGrafter"/>
</dbReference>
<evidence type="ECO:0000256" key="3">
    <source>
        <dbReference type="ARBA" id="ARBA00022729"/>
    </source>
</evidence>
<feature type="domain" description="C1q" evidence="5">
    <location>
        <begin position="82"/>
        <end position="227"/>
    </location>
</feature>
<dbReference type="InterPro" id="IPR001073">
    <property type="entry name" value="C1q_dom"/>
</dbReference>
<evidence type="ECO:0000256" key="1">
    <source>
        <dbReference type="ARBA" id="ARBA00004613"/>
    </source>
</evidence>
<evidence type="ECO:0000313" key="7">
    <source>
        <dbReference type="RefSeq" id="XP_028275851.1"/>
    </source>
</evidence>
<dbReference type="PANTHER" id="PTHR22923">
    <property type="entry name" value="CEREBELLIN-RELATED"/>
    <property type="match status" value="1"/>
</dbReference>
<name>A0A6P7JJT1_9TELE</name>
<dbReference type="Proteomes" id="UP000515145">
    <property type="component" value="Chromosome 13"/>
</dbReference>
<feature type="chain" id="PRO_5028335242" evidence="4">
    <location>
        <begin position="16"/>
        <end position="227"/>
    </location>
</feature>
<dbReference type="GO" id="GO:0005576">
    <property type="term" value="C:extracellular region"/>
    <property type="evidence" value="ECO:0007669"/>
    <property type="project" value="UniProtKB-SubCell"/>
</dbReference>
<evidence type="ECO:0000313" key="6">
    <source>
        <dbReference type="Proteomes" id="UP000515145"/>
    </source>
</evidence>
<dbReference type="Gene3D" id="2.60.120.40">
    <property type="match status" value="1"/>
</dbReference>
<dbReference type="InParanoid" id="A0A6P7JJT1"/>
<keyword evidence="3 4" id="KW-0732">Signal</keyword>